<gene>
    <name evidence="1" type="primary">Contig18664.g19826</name>
    <name evidence="1" type="ORF">STYLEM_339</name>
</gene>
<keyword evidence="2" id="KW-1185">Reference proteome</keyword>
<evidence type="ECO:0000313" key="1">
    <source>
        <dbReference type="EMBL" id="CDW71396.1"/>
    </source>
</evidence>
<protein>
    <submittedName>
        <fullName evidence="1">Uncharacterized protein</fullName>
    </submittedName>
</protein>
<dbReference type="Proteomes" id="UP000039865">
    <property type="component" value="Unassembled WGS sequence"/>
</dbReference>
<reference evidence="1 2" key="1">
    <citation type="submission" date="2014-06" db="EMBL/GenBank/DDBJ databases">
        <authorList>
            <person name="Swart Estienne"/>
        </authorList>
    </citation>
    <scope>NUCLEOTIDE SEQUENCE [LARGE SCALE GENOMIC DNA]</scope>
    <source>
        <strain evidence="1 2">130c</strain>
    </source>
</reference>
<evidence type="ECO:0000313" key="2">
    <source>
        <dbReference type="Proteomes" id="UP000039865"/>
    </source>
</evidence>
<dbReference type="InParanoid" id="A0A077ZSF7"/>
<proteinExistence type="predicted"/>
<organism evidence="1 2">
    <name type="scientific">Stylonychia lemnae</name>
    <name type="common">Ciliate</name>
    <dbReference type="NCBI Taxonomy" id="5949"/>
    <lineage>
        <taxon>Eukaryota</taxon>
        <taxon>Sar</taxon>
        <taxon>Alveolata</taxon>
        <taxon>Ciliophora</taxon>
        <taxon>Intramacronucleata</taxon>
        <taxon>Spirotrichea</taxon>
        <taxon>Stichotrichia</taxon>
        <taxon>Sporadotrichida</taxon>
        <taxon>Oxytrichidae</taxon>
        <taxon>Stylonychinae</taxon>
        <taxon>Stylonychia</taxon>
    </lineage>
</organism>
<dbReference type="EMBL" id="CCKQ01000337">
    <property type="protein sequence ID" value="CDW71396.1"/>
    <property type="molecule type" value="Genomic_DNA"/>
</dbReference>
<sequence length="299" mass="35525">MQTNDQNFYQTNQIQNFSDQQIPDLDQVLHFPFYLYDDQFQWIGSFAEVQDQEPLLSKFYDQETSIKLERCNNIIIHNQAQGSTGLTTNAIKNPAIQVDNVLTSPLQTSLDFATCYDFSSSHEQKRYFREIEQEIFKISGQSPHTRLEAQYRQFFRWLMKLLRKNEQFGTALRKDQYLKKYAPYIRDLKKSPQTQQNQSQGSENLFQNEPILDNDLLEFQYFDIKLNCCKKMNRADIVEYFSYDVLSYLFEFMLPYIDVNQRTFSENTHLARRVLEQIKFNSCGSQEAIIERENSKILT</sequence>
<dbReference type="AlphaFoldDB" id="A0A077ZSF7"/>
<name>A0A077ZSF7_STYLE</name>
<accession>A0A077ZSF7</accession>